<accession>X1N0F0</accession>
<proteinExistence type="predicted"/>
<organism evidence="1">
    <name type="scientific">marine sediment metagenome</name>
    <dbReference type="NCBI Taxonomy" id="412755"/>
    <lineage>
        <taxon>unclassified sequences</taxon>
        <taxon>metagenomes</taxon>
        <taxon>ecological metagenomes</taxon>
    </lineage>
</organism>
<protein>
    <submittedName>
        <fullName evidence="1">Uncharacterized protein</fullName>
    </submittedName>
</protein>
<reference evidence="1" key="1">
    <citation type="journal article" date="2014" name="Front. Microbiol.">
        <title>High frequency of phylogenetically diverse reductive dehalogenase-homologous genes in deep subseafloor sedimentary metagenomes.</title>
        <authorList>
            <person name="Kawai M."/>
            <person name="Futagami T."/>
            <person name="Toyoda A."/>
            <person name="Takaki Y."/>
            <person name="Nishi S."/>
            <person name="Hori S."/>
            <person name="Arai W."/>
            <person name="Tsubouchi T."/>
            <person name="Morono Y."/>
            <person name="Uchiyama I."/>
            <person name="Ito T."/>
            <person name="Fujiyama A."/>
            <person name="Inagaki F."/>
            <person name="Takami H."/>
        </authorList>
    </citation>
    <scope>NUCLEOTIDE SEQUENCE</scope>
    <source>
        <strain evidence="1">Expedition CK06-06</strain>
    </source>
</reference>
<dbReference type="EMBL" id="BARV01005178">
    <property type="protein sequence ID" value="GAI12069.1"/>
    <property type="molecule type" value="Genomic_DNA"/>
</dbReference>
<evidence type="ECO:0000313" key="1">
    <source>
        <dbReference type="EMBL" id="GAI12069.1"/>
    </source>
</evidence>
<sequence length="46" mass="5308">MGNQCETLIPSRLKYITLLSHQTNNTELKSIIEFNAFIYNSGIDYL</sequence>
<gene>
    <name evidence="1" type="ORF">S06H3_10930</name>
</gene>
<comment type="caution">
    <text evidence="1">The sequence shown here is derived from an EMBL/GenBank/DDBJ whole genome shotgun (WGS) entry which is preliminary data.</text>
</comment>
<name>X1N0F0_9ZZZZ</name>
<dbReference type="AlphaFoldDB" id="X1N0F0"/>